<dbReference type="Pfam" id="PF07727">
    <property type="entry name" value="RVT_2"/>
    <property type="match status" value="1"/>
</dbReference>
<evidence type="ECO:0000256" key="2">
    <source>
        <dbReference type="SAM" id="MobiDB-lite"/>
    </source>
</evidence>
<feature type="domain" description="Retroviral polymerase SH3-like" evidence="4">
    <location>
        <begin position="191"/>
        <end position="238"/>
    </location>
</feature>
<feature type="region of interest" description="Disordered" evidence="2">
    <location>
        <begin position="519"/>
        <end position="566"/>
    </location>
</feature>
<feature type="region of interest" description="Disordered" evidence="2">
    <location>
        <begin position="582"/>
        <end position="601"/>
    </location>
</feature>
<proteinExistence type="predicted"/>
<dbReference type="AlphaFoldDB" id="A0A6L2L1Z7"/>
<dbReference type="EMBL" id="BKCJ010003572">
    <property type="protein sequence ID" value="GEU55911.1"/>
    <property type="molecule type" value="Genomic_DNA"/>
</dbReference>
<name>A0A6L2L1Z7_TANCI</name>
<protein>
    <submittedName>
        <fullName evidence="5">Uncharacterized protein</fullName>
    </submittedName>
</protein>
<comment type="caution">
    <text evidence="5">The sequence shown here is derived from an EMBL/GenBank/DDBJ whole genome shotgun (WGS) entry which is preliminary data.</text>
</comment>
<feature type="compositionally biased region" description="Basic residues" evidence="2">
    <location>
        <begin position="546"/>
        <end position="556"/>
    </location>
</feature>
<sequence length="1037" mass="118420">MLKHMLRERLLASFQDLEHEGGDTRSQGGIKDNDIKIKIQDHRHENGSSKGVPKNTKLQVSRKIMLSSFKLNDHPLGGDFPPPYTGNFMPPTPDLSYTGLDEFANKTVVENMFSEEETKPKTVFNVVKGNNLNADYEEIDGGYVTFRGNPKGGRITRKRIENLVDHKVKVIRCDNRTEFKNREMNQFCKMKDHLGKFNGKADEGFFVGYFLKSKAFRVFNSRIRIVEENLHIRFSENTPNVVGSEPDWLFDIDALTRTINYEPIVAGTQSNGFVGTKASDNASQVRKETEPVKDYILLPLWTADPPFFQDPKISHDDGSKPSSDNGKSIFNFLSDDEDDGAMANMNNLDTTIQVSPTPAIRIHKDHPLDQVIGDLHSTTQTRIMLKNLEEHGFEELLQFKLQEVWTLVELPNEKSAIGTKWVFKNKKDEKGIEIRNKAILIAQGPKTTAWNEFSSIVASAIICLATSKKFNFSKWIFDSMIRNLDNVSMKFLMYPRVGKGFSRRITPLFSTMIVQSELGEGSAMPTDPHHTPTILQSSSSQPQNTHKPRKPTRKATRVPQPSDPIEHVADKAVSLVRDAITASSLDTEQDNDGGPRCQEAMGDTTTQTRFVSVYKLFNNSLLARGNTLQSDEDIMELNELMALYTNLQTRVLDLEKTKTSQCNEIASLKRSVKKLEKKNRSRTHKLKRLYKVGLTARVESLDEESLDDVEMLDVSDLGGEEVFVAEQEVVKGIVIQKQEEPGKSKTTTTISKHQSHDKGKGIMIEEPVKPKKKDQIMLDEEAAKRLQAKFDKEDKLARERAQKEQEANIALIETWDDIQAKIDADHQLAERIQAKEKEELSNAEKDTLFEMFDRTFKSVNTFIHFRSELVEGKQKRAGEELIQKSIMKQKAEDDKETVELQKLMEIIPDKKEVAIDAIPLAVKSLKIVDWKIYKEGKEDLEDLYKLVKDKFKSTRPVEDLDFLLWGDLKIMFEPHVEDAIWKKQQGYKVLEWKLYDSCGVHSLRMQSMQIYMLVEKTYPLTPPTLTMMLEKKLQIDY</sequence>
<organism evidence="5">
    <name type="scientific">Tanacetum cinerariifolium</name>
    <name type="common">Dalmatian daisy</name>
    <name type="synonym">Chrysanthemum cinerariifolium</name>
    <dbReference type="NCBI Taxonomy" id="118510"/>
    <lineage>
        <taxon>Eukaryota</taxon>
        <taxon>Viridiplantae</taxon>
        <taxon>Streptophyta</taxon>
        <taxon>Embryophyta</taxon>
        <taxon>Tracheophyta</taxon>
        <taxon>Spermatophyta</taxon>
        <taxon>Magnoliopsida</taxon>
        <taxon>eudicotyledons</taxon>
        <taxon>Gunneridae</taxon>
        <taxon>Pentapetalae</taxon>
        <taxon>asterids</taxon>
        <taxon>campanulids</taxon>
        <taxon>Asterales</taxon>
        <taxon>Asteraceae</taxon>
        <taxon>Asteroideae</taxon>
        <taxon>Anthemideae</taxon>
        <taxon>Anthemidinae</taxon>
        <taxon>Tanacetum</taxon>
    </lineage>
</organism>
<evidence type="ECO:0000259" key="3">
    <source>
        <dbReference type="Pfam" id="PF07727"/>
    </source>
</evidence>
<feature type="domain" description="Reverse transcriptase Ty1/copia-type" evidence="3">
    <location>
        <begin position="403"/>
        <end position="463"/>
    </location>
</feature>
<keyword evidence="1" id="KW-0175">Coiled coil</keyword>
<evidence type="ECO:0000259" key="4">
    <source>
        <dbReference type="Pfam" id="PF25597"/>
    </source>
</evidence>
<evidence type="ECO:0000313" key="5">
    <source>
        <dbReference type="EMBL" id="GEU55911.1"/>
    </source>
</evidence>
<feature type="compositionally biased region" description="Polar residues" evidence="2">
    <location>
        <begin position="533"/>
        <end position="545"/>
    </location>
</feature>
<dbReference type="InterPro" id="IPR057670">
    <property type="entry name" value="SH3_retrovirus"/>
</dbReference>
<accession>A0A6L2L1Z7</accession>
<feature type="coiled-coil region" evidence="1">
    <location>
        <begin position="637"/>
        <end position="678"/>
    </location>
</feature>
<gene>
    <name evidence="5" type="ORF">Tci_027889</name>
</gene>
<dbReference type="Pfam" id="PF25597">
    <property type="entry name" value="SH3_retrovirus"/>
    <property type="match status" value="1"/>
</dbReference>
<evidence type="ECO:0000256" key="1">
    <source>
        <dbReference type="SAM" id="Coils"/>
    </source>
</evidence>
<reference evidence="5" key="1">
    <citation type="journal article" date="2019" name="Sci. Rep.">
        <title>Draft genome of Tanacetum cinerariifolium, the natural source of mosquito coil.</title>
        <authorList>
            <person name="Yamashiro T."/>
            <person name="Shiraishi A."/>
            <person name="Satake H."/>
            <person name="Nakayama K."/>
        </authorList>
    </citation>
    <scope>NUCLEOTIDE SEQUENCE</scope>
</reference>
<dbReference type="InterPro" id="IPR013103">
    <property type="entry name" value="RVT_2"/>
</dbReference>